<dbReference type="AlphaFoldDB" id="F4LJR2"/>
<evidence type="ECO:0000256" key="6">
    <source>
        <dbReference type="ARBA" id="ARBA00022989"/>
    </source>
</evidence>
<dbReference type="InterPro" id="IPR006512">
    <property type="entry name" value="YidE_YbjL"/>
</dbReference>
<evidence type="ECO:0000313" key="10">
    <source>
        <dbReference type="EMBL" id="AEE17442.1"/>
    </source>
</evidence>
<feature type="transmembrane region" description="Helical" evidence="8">
    <location>
        <begin position="77"/>
        <end position="98"/>
    </location>
</feature>
<evidence type="ECO:0000256" key="4">
    <source>
        <dbReference type="ARBA" id="ARBA00022475"/>
    </source>
</evidence>
<dbReference type="PANTHER" id="PTHR30445:SF3">
    <property type="entry name" value="TRANSPORT PROTEIN YIDE-RELATED"/>
    <property type="match status" value="1"/>
</dbReference>
<sequence length="398" mass="41305">MEYVAGVGASLFSTIFIIFTVGALGHLVGGISVKGISLGSAGVLLIALAYGILLSYVPSFSLGGREIVLYSAVQKTQFSLVSNIGTALFVTAVGLIAGPKFFRTLNRKSLAYIVIAIVVIGSGVLSIIVMSLVDKDLSPELLAGLLTGALTSTPGLSAAKEVAASQESVIAGYGIAYLFGVLGVVLFVQIVPKLLKVDIAKEREHFVAANAIAVPEPKGKLIKLDQFGFFPFFLAISLGCIIGAIEIPGINFSLGTSGGTLVAGLIIGHFGHIGPLDCRIDKANVKCFRELGLILFLIGAGVPGGMEFVHNVRVSYFIFGAIITLVPMIIGFLVAKYVFKLSIFNNLGAITGGMTSTPALGALINTAGTDDVASAYAATYPVALVAVVLATKLFILFV</sequence>
<feature type="transmembrane region" description="Helical" evidence="8">
    <location>
        <begin position="373"/>
        <end position="397"/>
    </location>
</feature>
<name>F4LJR2_TREBD</name>
<dbReference type="OrthoDB" id="9155749at2"/>
<dbReference type="Proteomes" id="UP000006546">
    <property type="component" value="Chromosome"/>
</dbReference>
<dbReference type="EMBL" id="CP002696">
    <property type="protein sequence ID" value="AEE17442.1"/>
    <property type="molecule type" value="Genomic_DNA"/>
</dbReference>
<keyword evidence="3" id="KW-0813">Transport</keyword>
<gene>
    <name evidence="10" type="ordered locus">Trebr_2027</name>
</gene>
<feature type="transmembrane region" description="Helical" evidence="8">
    <location>
        <begin position="291"/>
        <end position="310"/>
    </location>
</feature>
<proteinExistence type="inferred from homology"/>
<evidence type="ECO:0000256" key="5">
    <source>
        <dbReference type="ARBA" id="ARBA00022692"/>
    </source>
</evidence>
<protein>
    <submittedName>
        <fullName evidence="10">YidE/YbjL duplication</fullName>
    </submittedName>
</protein>
<organism evidence="10 11">
    <name type="scientific">Treponema brennaborense (strain DSM 12168 / CIP 105900 / DD5/3)</name>
    <dbReference type="NCBI Taxonomy" id="906968"/>
    <lineage>
        <taxon>Bacteria</taxon>
        <taxon>Pseudomonadati</taxon>
        <taxon>Spirochaetota</taxon>
        <taxon>Spirochaetia</taxon>
        <taxon>Spirochaetales</taxon>
        <taxon>Treponemataceae</taxon>
        <taxon>Treponema</taxon>
    </lineage>
</organism>
<feature type="transmembrane region" description="Helical" evidence="8">
    <location>
        <begin position="35"/>
        <end position="57"/>
    </location>
</feature>
<feature type="transmembrane region" description="Helical" evidence="8">
    <location>
        <begin position="110"/>
        <end position="133"/>
    </location>
</feature>
<dbReference type="InterPro" id="IPR050144">
    <property type="entry name" value="AAE_transporter"/>
</dbReference>
<dbReference type="KEGG" id="tbe:Trebr_2027"/>
<keyword evidence="11" id="KW-1185">Reference proteome</keyword>
<dbReference type="PANTHER" id="PTHR30445">
    <property type="entry name" value="K(+)_H(+) ANTIPORTER SUBUNIT KHTT"/>
    <property type="match status" value="1"/>
</dbReference>
<feature type="transmembrane region" description="Helical" evidence="8">
    <location>
        <begin position="347"/>
        <end position="367"/>
    </location>
</feature>
<dbReference type="GO" id="GO:0005886">
    <property type="term" value="C:plasma membrane"/>
    <property type="evidence" value="ECO:0007669"/>
    <property type="project" value="UniProtKB-SubCell"/>
</dbReference>
<feature type="transmembrane region" description="Helical" evidence="8">
    <location>
        <begin position="316"/>
        <end position="335"/>
    </location>
</feature>
<keyword evidence="7 8" id="KW-0472">Membrane</keyword>
<evidence type="ECO:0000256" key="1">
    <source>
        <dbReference type="ARBA" id="ARBA00004651"/>
    </source>
</evidence>
<feature type="domain" description="YidE/YbjL duplication" evidence="9">
    <location>
        <begin position="18"/>
        <end position="192"/>
    </location>
</feature>
<dbReference type="RefSeq" id="WP_013759145.1">
    <property type="nucleotide sequence ID" value="NC_015500.1"/>
</dbReference>
<keyword evidence="6 8" id="KW-1133">Transmembrane helix</keyword>
<keyword evidence="4" id="KW-1003">Cell membrane</keyword>
<evidence type="ECO:0000256" key="2">
    <source>
        <dbReference type="ARBA" id="ARBA00009854"/>
    </source>
</evidence>
<comment type="similarity">
    <text evidence="2">Belongs to the AAE transporter (TC 2.A.81) family.</text>
</comment>
<feature type="transmembrane region" description="Helical" evidence="8">
    <location>
        <begin position="170"/>
        <end position="191"/>
    </location>
</feature>
<evidence type="ECO:0000313" key="11">
    <source>
        <dbReference type="Proteomes" id="UP000006546"/>
    </source>
</evidence>
<evidence type="ECO:0000256" key="7">
    <source>
        <dbReference type="ARBA" id="ARBA00023136"/>
    </source>
</evidence>
<accession>F4LJR2</accession>
<dbReference type="STRING" id="906968.Trebr_2027"/>
<dbReference type="HOGENOM" id="CLU_035023_4_0_12"/>
<dbReference type="Pfam" id="PF06826">
    <property type="entry name" value="Asp-Al_Ex"/>
    <property type="match status" value="2"/>
</dbReference>
<feature type="transmembrane region" description="Helical" evidence="8">
    <location>
        <begin position="227"/>
        <end position="245"/>
    </location>
</feature>
<comment type="subcellular location">
    <subcellularLocation>
        <location evidence="1">Cell membrane</location>
        <topology evidence="1">Multi-pass membrane protein</topology>
    </subcellularLocation>
</comment>
<keyword evidence="5 8" id="KW-0812">Transmembrane</keyword>
<dbReference type="eggNOG" id="COG2985">
    <property type="taxonomic scope" value="Bacteria"/>
</dbReference>
<reference evidence="11" key="1">
    <citation type="submission" date="2011-04" db="EMBL/GenBank/DDBJ databases">
        <title>The complete genome of Treponema brennaborense DSM 12168.</title>
        <authorList>
            <person name="Lucas S."/>
            <person name="Han J."/>
            <person name="Lapidus A."/>
            <person name="Bruce D."/>
            <person name="Goodwin L."/>
            <person name="Pitluck S."/>
            <person name="Peters L."/>
            <person name="Kyrpides N."/>
            <person name="Mavromatis K."/>
            <person name="Ivanova N."/>
            <person name="Mikhailova N."/>
            <person name="Pagani I."/>
            <person name="Teshima H."/>
            <person name="Detter J.C."/>
            <person name="Tapia R."/>
            <person name="Han C."/>
            <person name="Land M."/>
            <person name="Hauser L."/>
            <person name="Markowitz V."/>
            <person name="Cheng J.-F."/>
            <person name="Hugenholtz P."/>
            <person name="Woyke T."/>
            <person name="Wu D."/>
            <person name="Gronow S."/>
            <person name="Wellnitz S."/>
            <person name="Brambilla E."/>
            <person name="Klenk H.-P."/>
            <person name="Eisen J.A."/>
        </authorList>
    </citation>
    <scope>NUCLEOTIDE SEQUENCE [LARGE SCALE GENOMIC DNA]</scope>
    <source>
        <strain evidence="11">DSM 12168 / CIP 105900 / DD5/3</strain>
    </source>
</reference>
<feature type="domain" description="YidE/YbjL duplication" evidence="9">
    <location>
        <begin position="232"/>
        <end position="394"/>
    </location>
</feature>
<evidence type="ECO:0000256" key="3">
    <source>
        <dbReference type="ARBA" id="ARBA00022448"/>
    </source>
</evidence>
<feature type="transmembrane region" description="Helical" evidence="8">
    <location>
        <begin position="251"/>
        <end position="270"/>
    </location>
</feature>
<dbReference type="NCBIfam" id="TIGR01625">
    <property type="entry name" value="YidE_YbjL_dupl"/>
    <property type="match status" value="1"/>
</dbReference>
<evidence type="ECO:0000256" key="8">
    <source>
        <dbReference type="SAM" id="Phobius"/>
    </source>
</evidence>
<evidence type="ECO:0000259" key="9">
    <source>
        <dbReference type="Pfam" id="PF06826"/>
    </source>
</evidence>
<feature type="transmembrane region" description="Helical" evidence="8">
    <location>
        <begin position="6"/>
        <end position="28"/>
    </location>
</feature>